<gene>
    <name evidence="1" type="ORF">LOC62_01G000183</name>
</gene>
<evidence type="ECO:0000313" key="2">
    <source>
        <dbReference type="Proteomes" id="UP000827549"/>
    </source>
</evidence>
<reference evidence="1" key="1">
    <citation type="submission" date="2023-10" db="EMBL/GenBank/DDBJ databases">
        <authorList>
            <person name="Noh H."/>
        </authorList>
    </citation>
    <scope>NUCLEOTIDE SEQUENCE</scope>
    <source>
        <strain evidence="1">DUCC4014</strain>
    </source>
</reference>
<name>A0AAF1BEJ7_9TREE</name>
<dbReference type="Proteomes" id="UP000827549">
    <property type="component" value="Chromosome 1"/>
</dbReference>
<accession>A0AAF1BEJ7</accession>
<keyword evidence="2" id="KW-1185">Reference proteome</keyword>
<protein>
    <submittedName>
        <fullName evidence="1">Uncharacterized protein</fullName>
    </submittedName>
</protein>
<dbReference type="RefSeq" id="XP_062622588.1">
    <property type="nucleotide sequence ID" value="XM_062766604.1"/>
</dbReference>
<dbReference type="GeneID" id="87803442"/>
<organism evidence="1 2">
    <name type="scientific">Vanrija pseudolonga</name>
    <dbReference type="NCBI Taxonomy" id="143232"/>
    <lineage>
        <taxon>Eukaryota</taxon>
        <taxon>Fungi</taxon>
        <taxon>Dikarya</taxon>
        <taxon>Basidiomycota</taxon>
        <taxon>Agaricomycotina</taxon>
        <taxon>Tremellomycetes</taxon>
        <taxon>Trichosporonales</taxon>
        <taxon>Trichosporonaceae</taxon>
        <taxon>Vanrija</taxon>
    </lineage>
</organism>
<dbReference type="AlphaFoldDB" id="A0AAF1BEJ7"/>
<proteinExistence type="predicted"/>
<dbReference type="EMBL" id="CP086714">
    <property type="protein sequence ID" value="WOO76556.1"/>
    <property type="molecule type" value="Genomic_DNA"/>
</dbReference>
<evidence type="ECO:0000313" key="1">
    <source>
        <dbReference type="EMBL" id="WOO76556.1"/>
    </source>
</evidence>
<sequence>MSKSLQQHFIEIGTAVAELGAKVTAFSKHPTLKPALDIITGGPVHMPADAPEWAQQAGMGVNHLLREVAELRAELRAAQLQNEYINACCIARALNSRSRGAMEDELEPLPTLPVMTAAPAPLPALGDAPASFPATVGALRDLEGSAELDALLVAYGLEAGGTAKERRDRFAKHIGCVL</sequence>